<evidence type="ECO:0000313" key="2">
    <source>
        <dbReference type="Proteomes" id="UP000199437"/>
    </source>
</evidence>
<protein>
    <submittedName>
        <fullName evidence="1">Uncharacterized protein</fullName>
    </submittedName>
</protein>
<accession>A0A1I0QV92</accession>
<dbReference type="AlphaFoldDB" id="A0A1I0QV92"/>
<gene>
    <name evidence="1" type="ORF">SAMN05216290_2738</name>
</gene>
<organism evidence="1 2">
    <name type="scientific">Roseivirga pacifica</name>
    <dbReference type="NCBI Taxonomy" id="1267423"/>
    <lineage>
        <taxon>Bacteria</taxon>
        <taxon>Pseudomonadati</taxon>
        <taxon>Bacteroidota</taxon>
        <taxon>Cytophagia</taxon>
        <taxon>Cytophagales</taxon>
        <taxon>Roseivirgaceae</taxon>
        <taxon>Roseivirga</taxon>
    </lineage>
</organism>
<proteinExistence type="predicted"/>
<sequence>MFIIVVFALFIAAILAAFLVPNSKVSSHKKDWDV</sequence>
<name>A0A1I0QV92_9BACT</name>
<keyword evidence="2" id="KW-1185">Reference proteome</keyword>
<dbReference type="EMBL" id="FOIR01000002">
    <property type="protein sequence ID" value="SEW31324.1"/>
    <property type="molecule type" value="Genomic_DNA"/>
</dbReference>
<reference evidence="2" key="1">
    <citation type="submission" date="2016-10" db="EMBL/GenBank/DDBJ databases">
        <authorList>
            <person name="Varghese N."/>
            <person name="Submissions S."/>
        </authorList>
    </citation>
    <scope>NUCLEOTIDE SEQUENCE [LARGE SCALE GENOMIC DNA]</scope>
    <source>
        <strain evidence="2">CGMCC 1.12402</strain>
    </source>
</reference>
<evidence type="ECO:0000313" key="1">
    <source>
        <dbReference type="EMBL" id="SEW31324.1"/>
    </source>
</evidence>
<dbReference type="Proteomes" id="UP000199437">
    <property type="component" value="Unassembled WGS sequence"/>
</dbReference>